<reference evidence="1 2" key="1">
    <citation type="submission" date="2023-02" db="EMBL/GenBank/DDBJ databases">
        <title>LHISI_Scaffold_Assembly.</title>
        <authorList>
            <person name="Stuart O.P."/>
            <person name="Cleave R."/>
            <person name="Magrath M.J.L."/>
            <person name="Mikheyev A.S."/>
        </authorList>
    </citation>
    <scope>NUCLEOTIDE SEQUENCE [LARGE SCALE GENOMIC DNA]</scope>
    <source>
        <strain evidence="1">Daus_M_001</strain>
        <tissue evidence="1">Leg muscle</tissue>
    </source>
</reference>
<comment type="caution">
    <text evidence="1">The sequence shown here is derived from an EMBL/GenBank/DDBJ whole genome shotgun (WGS) entry which is preliminary data.</text>
</comment>
<sequence>MDLIEVLWKQDVDLGFSLDLFNSPKDKDIDADDLDCLEKLKAVAADDDPPSKVSTISLLGCVAVKMAPKVSTLLSCAVEVVPLYILLSILQK</sequence>
<keyword evidence="2" id="KW-1185">Reference proteome</keyword>
<accession>A0ABQ9GQX0</accession>
<evidence type="ECO:0000313" key="2">
    <source>
        <dbReference type="Proteomes" id="UP001159363"/>
    </source>
</evidence>
<gene>
    <name evidence="1" type="ORF">PR048_025299</name>
</gene>
<name>A0ABQ9GQX0_9NEOP</name>
<evidence type="ECO:0000313" key="1">
    <source>
        <dbReference type="EMBL" id="KAJ8874450.1"/>
    </source>
</evidence>
<dbReference type="Proteomes" id="UP001159363">
    <property type="component" value="Chromosome 9"/>
</dbReference>
<proteinExistence type="predicted"/>
<organism evidence="1 2">
    <name type="scientific">Dryococelus australis</name>
    <dbReference type="NCBI Taxonomy" id="614101"/>
    <lineage>
        <taxon>Eukaryota</taxon>
        <taxon>Metazoa</taxon>
        <taxon>Ecdysozoa</taxon>
        <taxon>Arthropoda</taxon>
        <taxon>Hexapoda</taxon>
        <taxon>Insecta</taxon>
        <taxon>Pterygota</taxon>
        <taxon>Neoptera</taxon>
        <taxon>Polyneoptera</taxon>
        <taxon>Phasmatodea</taxon>
        <taxon>Verophasmatodea</taxon>
        <taxon>Anareolatae</taxon>
        <taxon>Phasmatidae</taxon>
        <taxon>Eurycanthinae</taxon>
        <taxon>Dryococelus</taxon>
    </lineage>
</organism>
<dbReference type="EMBL" id="JARBHB010000010">
    <property type="protein sequence ID" value="KAJ8874450.1"/>
    <property type="molecule type" value="Genomic_DNA"/>
</dbReference>
<protein>
    <submittedName>
        <fullName evidence="1">Uncharacterized protein</fullName>
    </submittedName>
</protein>